<feature type="domain" description="EAL" evidence="5">
    <location>
        <begin position="623"/>
        <end position="875"/>
    </location>
</feature>
<evidence type="ECO:0008006" key="9">
    <source>
        <dbReference type="Google" id="ProtNLM"/>
    </source>
</evidence>
<dbReference type="InterPro" id="IPR043128">
    <property type="entry name" value="Rev_trsase/Diguanyl_cyclase"/>
</dbReference>
<feature type="domain" description="PAC" evidence="4">
    <location>
        <begin position="397"/>
        <end position="449"/>
    </location>
</feature>
<dbReference type="Gene3D" id="3.20.20.450">
    <property type="entry name" value="EAL domain"/>
    <property type="match status" value="1"/>
</dbReference>
<dbReference type="InterPro" id="IPR035919">
    <property type="entry name" value="EAL_sf"/>
</dbReference>
<dbReference type="CDD" id="cd01949">
    <property type="entry name" value="GGDEF"/>
    <property type="match status" value="1"/>
</dbReference>
<proteinExistence type="predicted"/>
<dbReference type="SUPFAM" id="SSF141868">
    <property type="entry name" value="EAL domain-like"/>
    <property type="match status" value="1"/>
</dbReference>
<evidence type="ECO:0000259" key="6">
    <source>
        <dbReference type="PROSITE" id="PS50887"/>
    </source>
</evidence>
<dbReference type="SMART" id="SM00091">
    <property type="entry name" value="PAS"/>
    <property type="match status" value="3"/>
</dbReference>
<comment type="caution">
    <text evidence="7">The sequence shown here is derived from an EMBL/GenBank/DDBJ whole genome shotgun (WGS) entry which is preliminary data.</text>
</comment>
<sequence>MRVDGVLGGGGLKTITKIAQRLLFACIGLHATQTLAQTLPTEVFDNHSAVMLLIEPDSGKIVRANQAAADFYGYNKAQLQALYIQEINQFSPQQVEKERLSALNEGRNYFIFQHRLANGENRTVSVYSSPFMASNGEALLFSVIQDVSERRKLEHALWHYQSNLEQQVAQQTREIKHASTVQVFLLSSVIGIFVGTTVILGWGFLRLRKTKKRSEFHRARLNAIFDAIGDYLIFTDVNDKVLSANRSAYQDLGELDNKAIVDVLSKCVCLEQLQFEPKECQIKTNFGTLDVEISKTDVLDHNGGLYGHIFLLQNITQRLADEKEQRLASTVFSTTSEGVLVSDKDNCIQMVNRAFTDITGFSGPEVMGKTPAIFNSGRHDTAYFTQLYDALSTRGHWEGEIWNKRKNGEVYPSWLQVSAVFDQHGDIDMYVALFNDITSRKRNEQLMWQQANFDNLTDLANRHHYHAKFDIALAQAQRKQTRVAVCFIDLDRFKAVNDTLGHHIGDLLLIEAANRIRECTRNSDTVARLGGDEFALLLPDMDLISDMEKLADKVLTALSAPFHLEGHEAYVSGSMGITFYPDDGEDRKVLLRNADSAMYKAKESGRNCYQFFTTAMHEHAKARSQLEGALHRALANQELRVVYQPIVGDEQRLGCEALLRWHNEVLGDVSPADFIPISEELGLIISMGEWVLYQACAQARAWLTKTQRPFFVSVNVSSIQFKRQNVVALVAKVLKDTGLPAESLTLEITETVLADNSDDIERQLEQLRAMGVGLAIDDFGTGYSSLGYLKRFPLSKLKIDRAFIKDLPDDEEDKTLISAIISMASKLKLTVIAEGVETEAQLDLLQELGCDYTQGYLHAKPCSASEFEVFLQQYHDASTHSQI</sequence>
<dbReference type="InterPro" id="IPR000700">
    <property type="entry name" value="PAS-assoc_C"/>
</dbReference>
<feature type="domain" description="PAS" evidence="3">
    <location>
        <begin position="324"/>
        <end position="370"/>
    </location>
</feature>
<dbReference type="Proteomes" id="UP000033434">
    <property type="component" value="Unassembled WGS sequence"/>
</dbReference>
<dbReference type="NCBIfam" id="TIGR00254">
    <property type="entry name" value="GGDEF"/>
    <property type="match status" value="1"/>
</dbReference>
<dbReference type="Pfam" id="PF13426">
    <property type="entry name" value="PAS_9"/>
    <property type="match status" value="2"/>
</dbReference>
<evidence type="ECO:0000259" key="4">
    <source>
        <dbReference type="PROSITE" id="PS50113"/>
    </source>
</evidence>
<dbReference type="CDD" id="cd01948">
    <property type="entry name" value="EAL"/>
    <property type="match status" value="1"/>
</dbReference>
<dbReference type="FunFam" id="3.30.70.270:FF:000001">
    <property type="entry name" value="Diguanylate cyclase domain protein"/>
    <property type="match status" value="1"/>
</dbReference>
<dbReference type="PANTHER" id="PTHR44757">
    <property type="entry name" value="DIGUANYLATE CYCLASE DGCP"/>
    <property type="match status" value="1"/>
</dbReference>
<dbReference type="InterPro" id="IPR029787">
    <property type="entry name" value="Nucleotide_cyclase"/>
</dbReference>
<dbReference type="NCBIfam" id="TIGR00229">
    <property type="entry name" value="sensory_box"/>
    <property type="match status" value="2"/>
</dbReference>
<dbReference type="InterPro" id="IPR000014">
    <property type="entry name" value="PAS"/>
</dbReference>
<reference evidence="7 8" key="1">
    <citation type="journal article" date="2015" name="BMC Genomics">
        <title>Genome mining reveals unlocked bioactive potential of marine Gram-negative bacteria.</title>
        <authorList>
            <person name="Machado H."/>
            <person name="Sonnenschein E.C."/>
            <person name="Melchiorsen J."/>
            <person name="Gram L."/>
        </authorList>
    </citation>
    <scope>NUCLEOTIDE SEQUENCE [LARGE SCALE GENOMIC DNA]</scope>
    <source>
        <strain evidence="7 8">S4054</strain>
    </source>
</reference>
<dbReference type="CDD" id="cd00130">
    <property type="entry name" value="PAS"/>
    <property type="match status" value="2"/>
</dbReference>
<evidence type="ECO:0000256" key="1">
    <source>
        <dbReference type="ARBA" id="ARBA00001946"/>
    </source>
</evidence>
<evidence type="ECO:0000256" key="2">
    <source>
        <dbReference type="SAM" id="Phobius"/>
    </source>
</evidence>
<feature type="transmembrane region" description="Helical" evidence="2">
    <location>
        <begin position="183"/>
        <end position="205"/>
    </location>
</feature>
<evidence type="ECO:0000259" key="5">
    <source>
        <dbReference type="PROSITE" id="PS50883"/>
    </source>
</evidence>
<dbReference type="Pfam" id="PF00990">
    <property type="entry name" value="GGDEF"/>
    <property type="match status" value="1"/>
</dbReference>
<organism evidence="7 8">
    <name type="scientific">Pseudoalteromonas luteoviolacea S4054</name>
    <dbReference type="NCBI Taxonomy" id="1129367"/>
    <lineage>
        <taxon>Bacteria</taxon>
        <taxon>Pseudomonadati</taxon>
        <taxon>Pseudomonadota</taxon>
        <taxon>Gammaproteobacteria</taxon>
        <taxon>Alteromonadales</taxon>
        <taxon>Pseudoalteromonadaceae</taxon>
        <taxon>Pseudoalteromonas</taxon>
    </lineage>
</organism>
<dbReference type="SUPFAM" id="SSF55073">
    <property type="entry name" value="Nucleotide cyclase"/>
    <property type="match status" value="1"/>
</dbReference>
<gene>
    <name evidence="7" type="ORF">N479_07570</name>
</gene>
<protein>
    <recommendedName>
        <fullName evidence="9">Diguanylate cyclase</fullName>
    </recommendedName>
</protein>
<comment type="cofactor">
    <cofactor evidence="1">
        <name>Mg(2+)</name>
        <dbReference type="ChEBI" id="CHEBI:18420"/>
    </cofactor>
</comment>
<dbReference type="SMART" id="SM00052">
    <property type="entry name" value="EAL"/>
    <property type="match status" value="1"/>
</dbReference>
<name>A0A0F6AFF9_9GAMM</name>
<dbReference type="SMART" id="SM00267">
    <property type="entry name" value="GGDEF"/>
    <property type="match status" value="1"/>
</dbReference>
<dbReference type="PATRIC" id="fig|1129367.4.peg.1154"/>
<dbReference type="SUPFAM" id="SSF55785">
    <property type="entry name" value="PYP-like sensor domain (PAS domain)"/>
    <property type="match status" value="2"/>
</dbReference>
<accession>A0A0F6AFF9</accession>
<dbReference type="EMBL" id="AUXW01000090">
    <property type="protein sequence ID" value="KKE84947.1"/>
    <property type="molecule type" value="Genomic_DNA"/>
</dbReference>
<keyword evidence="2" id="KW-0812">Transmembrane</keyword>
<dbReference type="PROSITE" id="PS50113">
    <property type="entry name" value="PAC"/>
    <property type="match status" value="1"/>
</dbReference>
<dbReference type="PANTHER" id="PTHR44757:SF2">
    <property type="entry name" value="BIOFILM ARCHITECTURE MAINTENANCE PROTEIN MBAA"/>
    <property type="match status" value="1"/>
</dbReference>
<evidence type="ECO:0000313" key="7">
    <source>
        <dbReference type="EMBL" id="KKE84947.1"/>
    </source>
</evidence>
<dbReference type="Pfam" id="PF00563">
    <property type="entry name" value="EAL"/>
    <property type="match status" value="1"/>
</dbReference>
<dbReference type="PROSITE" id="PS50887">
    <property type="entry name" value="GGDEF"/>
    <property type="match status" value="1"/>
</dbReference>
<dbReference type="InterPro" id="IPR035965">
    <property type="entry name" value="PAS-like_dom_sf"/>
</dbReference>
<keyword evidence="2" id="KW-0472">Membrane</keyword>
<dbReference type="Gene3D" id="3.30.70.270">
    <property type="match status" value="1"/>
</dbReference>
<dbReference type="InterPro" id="IPR000160">
    <property type="entry name" value="GGDEF_dom"/>
</dbReference>
<evidence type="ECO:0000313" key="8">
    <source>
        <dbReference type="Proteomes" id="UP000033434"/>
    </source>
</evidence>
<evidence type="ECO:0000259" key="3">
    <source>
        <dbReference type="PROSITE" id="PS50112"/>
    </source>
</evidence>
<dbReference type="InterPro" id="IPR001633">
    <property type="entry name" value="EAL_dom"/>
</dbReference>
<feature type="domain" description="GGDEF" evidence="6">
    <location>
        <begin position="481"/>
        <end position="614"/>
    </location>
</feature>
<dbReference type="PROSITE" id="PS50112">
    <property type="entry name" value="PAS"/>
    <property type="match status" value="1"/>
</dbReference>
<keyword evidence="2" id="KW-1133">Transmembrane helix</keyword>
<dbReference type="SMART" id="SM00086">
    <property type="entry name" value="PAC"/>
    <property type="match status" value="2"/>
</dbReference>
<dbReference type="AlphaFoldDB" id="A0A0F6AFF9"/>
<dbReference type="PROSITE" id="PS50883">
    <property type="entry name" value="EAL"/>
    <property type="match status" value="1"/>
</dbReference>
<dbReference type="InterPro" id="IPR001610">
    <property type="entry name" value="PAC"/>
</dbReference>
<dbReference type="Gene3D" id="3.30.450.20">
    <property type="entry name" value="PAS domain"/>
    <property type="match status" value="3"/>
</dbReference>
<dbReference type="GO" id="GO:0003824">
    <property type="term" value="F:catalytic activity"/>
    <property type="evidence" value="ECO:0007669"/>
    <property type="project" value="UniProtKB-ARBA"/>
</dbReference>
<dbReference type="InterPro" id="IPR052155">
    <property type="entry name" value="Biofilm_reg_signaling"/>
</dbReference>